<evidence type="ECO:0000256" key="8">
    <source>
        <dbReference type="ARBA" id="ARBA00023326"/>
    </source>
</evidence>
<dbReference type="EC" id="3.1.1.73" evidence="2"/>
<dbReference type="InterPro" id="IPR029058">
    <property type="entry name" value="AB_hydrolase_fold"/>
</dbReference>
<evidence type="ECO:0000256" key="1">
    <source>
        <dbReference type="ARBA" id="ARBA00004613"/>
    </source>
</evidence>
<comment type="caution">
    <text evidence="10">The sequence shown here is derived from an EMBL/GenBank/DDBJ whole genome shotgun (WGS) entry which is preliminary data.</text>
</comment>
<accession>A0AAD7ETS4</accession>
<evidence type="ECO:0000256" key="2">
    <source>
        <dbReference type="ARBA" id="ARBA00013091"/>
    </source>
</evidence>
<dbReference type="PANTHER" id="PTHR38050">
    <property type="match status" value="1"/>
</dbReference>
<evidence type="ECO:0000256" key="7">
    <source>
        <dbReference type="ARBA" id="ARBA00023277"/>
    </source>
</evidence>
<keyword evidence="6 10" id="KW-0378">Hydrolase</keyword>
<dbReference type="InterPro" id="IPR043595">
    <property type="entry name" value="FaeB/C/D"/>
</dbReference>
<evidence type="ECO:0000256" key="5">
    <source>
        <dbReference type="ARBA" id="ARBA00022729"/>
    </source>
</evidence>
<dbReference type="Gene3D" id="3.40.50.1820">
    <property type="entry name" value="alpha/beta hydrolase"/>
    <property type="match status" value="1"/>
</dbReference>
<evidence type="ECO:0000313" key="10">
    <source>
        <dbReference type="EMBL" id="KAJ7350858.1"/>
    </source>
</evidence>
<evidence type="ECO:0000256" key="3">
    <source>
        <dbReference type="ARBA" id="ARBA00022525"/>
    </source>
</evidence>
<comment type="subcellular location">
    <subcellularLocation>
        <location evidence="1">Secreted</location>
    </subcellularLocation>
</comment>
<evidence type="ECO:0000256" key="6">
    <source>
        <dbReference type="ARBA" id="ARBA00022801"/>
    </source>
</evidence>
<dbReference type="AlphaFoldDB" id="A0AAD7ETS4"/>
<dbReference type="GO" id="GO:0030600">
    <property type="term" value="F:feruloyl esterase activity"/>
    <property type="evidence" value="ECO:0007669"/>
    <property type="project" value="UniProtKB-EC"/>
</dbReference>
<protein>
    <recommendedName>
        <fullName evidence="2">feruloyl esterase</fullName>
        <ecNumber evidence="2">3.1.1.73</ecNumber>
    </recommendedName>
</protein>
<organism evidence="10 11">
    <name type="scientific">Mycena albidolilacea</name>
    <dbReference type="NCBI Taxonomy" id="1033008"/>
    <lineage>
        <taxon>Eukaryota</taxon>
        <taxon>Fungi</taxon>
        <taxon>Dikarya</taxon>
        <taxon>Basidiomycota</taxon>
        <taxon>Agaricomycotina</taxon>
        <taxon>Agaricomycetes</taxon>
        <taxon>Agaricomycetidae</taxon>
        <taxon>Agaricales</taxon>
        <taxon>Marasmiineae</taxon>
        <taxon>Mycenaceae</taxon>
        <taxon>Mycena</taxon>
    </lineage>
</organism>
<dbReference type="Proteomes" id="UP001218218">
    <property type="component" value="Unassembled WGS sequence"/>
</dbReference>
<reference evidence="10" key="1">
    <citation type="submission" date="2023-03" db="EMBL/GenBank/DDBJ databases">
        <title>Massive genome expansion in bonnet fungi (Mycena s.s.) driven by repeated elements and novel gene families across ecological guilds.</title>
        <authorList>
            <consortium name="Lawrence Berkeley National Laboratory"/>
            <person name="Harder C.B."/>
            <person name="Miyauchi S."/>
            <person name="Viragh M."/>
            <person name="Kuo A."/>
            <person name="Thoen E."/>
            <person name="Andreopoulos B."/>
            <person name="Lu D."/>
            <person name="Skrede I."/>
            <person name="Drula E."/>
            <person name="Henrissat B."/>
            <person name="Morin E."/>
            <person name="Kohler A."/>
            <person name="Barry K."/>
            <person name="LaButti K."/>
            <person name="Morin E."/>
            <person name="Salamov A."/>
            <person name="Lipzen A."/>
            <person name="Mereny Z."/>
            <person name="Hegedus B."/>
            <person name="Baldrian P."/>
            <person name="Stursova M."/>
            <person name="Weitz H."/>
            <person name="Taylor A."/>
            <person name="Grigoriev I.V."/>
            <person name="Nagy L.G."/>
            <person name="Martin F."/>
            <person name="Kauserud H."/>
        </authorList>
    </citation>
    <scope>NUCLEOTIDE SEQUENCE</scope>
    <source>
        <strain evidence="10">CBHHK002</strain>
    </source>
</reference>
<proteinExistence type="predicted"/>
<dbReference type="GO" id="GO:0005576">
    <property type="term" value="C:extracellular region"/>
    <property type="evidence" value="ECO:0007669"/>
    <property type="project" value="UniProtKB-SubCell"/>
</dbReference>
<keyword evidence="4" id="KW-0858">Xylan degradation</keyword>
<evidence type="ECO:0000256" key="9">
    <source>
        <dbReference type="ARBA" id="ARBA00034075"/>
    </source>
</evidence>
<keyword evidence="11" id="KW-1185">Reference proteome</keyword>
<dbReference type="SUPFAM" id="SSF53474">
    <property type="entry name" value="alpha/beta-Hydrolases"/>
    <property type="match status" value="1"/>
</dbReference>
<dbReference type="GO" id="GO:0045493">
    <property type="term" value="P:xylan catabolic process"/>
    <property type="evidence" value="ECO:0007669"/>
    <property type="project" value="UniProtKB-KW"/>
</dbReference>
<evidence type="ECO:0000256" key="4">
    <source>
        <dbReference type="ARBA" id="ARBA00022651"/>
    </source>
</evidence>
<keyword evidence="5" id="KW-0732">Signal</keyword>
<sequence>MGGCGSNPSWTFNAENHFNHTIGDRSFLVHIPAKYDFNTTHPVVLSFHGYGEDGLEQERISGFSEERNLIDGKVGSNCVFGRGLLQAYRLLGNYRGTDFLNLVGFVAEIIESLEANLCVDYTRIYASGMSNGGGFVNLLACSEQAASKFAAFAIVSGALYNGTHPFTECDPGRKIPLITFHGTADKTIPYDGRNDTINTNDDTPPIPEWREAWVARNGCDPSAPTNVSQPYQGVVETTWQCGDDPECTVKAFEIMDGIHKWPSTAETTFNATSEQILPFFNQFSLLPGAL</sequence>
<keyword evidence="3" id="KW-0964">Secreted</keyword>
<keyword evidence="8" id="KW-0624">Polysaccharide degradation</keyword>
<gene>
    <name evidence="10" type="ORF">DFH08DRAFT_694931</name>
</gene>
<evidence type="ECO:0000313" key="11">
    <source>
        <dbReference type="Proteomes" id="UP001218218"/>
    </source>
</evidence>
<dbReference type="PANTHER" id="PTHR38050:SF2">
    <property type="entry name" value="FERULOYL ESTERASE C-RELATED"/>
    <property type="match status" value="1"/>
</dbReference>
<comment type="catalytic activity">
    <reaction evidence="9">
        <text>feruloyl-polysaccharide + H2O = ferulate + polysaccharide.</text>
        <dbReference type="EC" id="3.1.1.73"/>
    </reaction>
</comment>
<name>A0AAD7ETS4_9AGAR</name>
<keyword evidence="7" id="KW-0119">Carbohydrate metabolism</keyword>
<dbReference type="EMBL" id="JARIHO010000014">
    <property type="protein sequence ID" value="KAJ7350858.1"/>
    <property type="molecule type" value="Genomic_DNA"/>
</dbReference>